<keyword evidence="3 6" id="KW-1133">Transmembrane helix</keyword>
<dbReference type="CDD" id="cd03127">
    <property type="entry name" value="tetraspanin_LEL"/>
    <property type="match status" value="1"/>
</dbReference>
<keyword evidence="2 6" id="KW-0812">Transmembrane</keyword>
<evidence type="ECO:0000256" key="6">
    <source>
        <dbReference type="SAM" id="Phobius"/>
    </source>
</evidence>
<dbReference type="PANTHER" id="PTHR19282">
    <property type="entry name" value="TETRASPANIN"/>
    <property type="match status" value="1"/>
</dbReference>
<dbReference type="InterPro" id="IPR018499">
    <property type="entry name" value="Tetraspanin/Peripherin"/>
</dbReference>
<gene>
    <name evidence="7" type="ORF">CEXT_661401</name>
</gene>
<feature type="transmembrane region" description="Helical" evidence="6">
    <location>
        <begin position="249"/>
        <end position="272"/>
    </location>
</feature>
<accession>A0AAV4X9F5</accession>
<dbReference type="AlphaFoldDB" id="A0AAV4X9F5"/>
<dbReference type="PANTHER" id="PTHR19282:SF551">
    <property type="entry name" value="RE08073P-RELATED"/>
    <property type="match status" value="1"/>
</dbReference>
<evidence type="ECO:0000256" key="1">
    <source>
        <dbReference type="ARBA" id="ARBA00004141"/>
    </source>
</evidence>
<keyword evidence="8" id="KW-1185">Reference proteome</keyword>
<organism evidence="7 8">
    <name type="scientific">Caerostris extrusa</name>
    <name type="common">Bark spider</name>
    <name type="synonym">Caerostris bankana</name>
    <dbReference type="NCBI Taxonomy" id="172846"/>
    <lineage>
        <taxon>Eukaryota</taxon>
        <taxon>Metazoa</taxon>
        <taxon>Ecdysozoa</taxon>
        <taxon>Arthropoda</taxon>
        <taxon>Chelicerata</taxon>
        <taxon>Arachnida</taxon>
        <taxon>Araneae</taxon>
        <taxon>Araneomorphae</taxon>
        <taxon>Entelegynae</taxon>
        <taxon>Araneoidea</taxon>
        <taxon>Araneidae</taxon>
        <taxon>Caerostris</taxon>
    </lineage>
</organism>
<dbReference type="PRINTS" id="PR00259">
    <property type="entry name" value="TMFOUR"/>
</dbReference>
<name>A0AAV4X9F5_CAEEX</name>
<dbReference type="InterPro" id="IPR008952">
    <property type="entry name" value="Tetraspanin_EC2_sf"/>
</dbReference>
<protein>
    <submittedName>
        <fullName evidence="7">Tetraspanin</fullName>
    </submittedName>
</protein>
<dbReference type="Pfam" id="PF00335">
    <property type="entry name" value="Tetraspanin"/>
    <property type="match status" value="1"/>
</dbReference>
<sequence length="283" mass="31666">MGYGGKDEENPASDEETVTEAEKRRLNTPQGEEMELTKIPVKTKDGVYPEMIAGQSDPLIKSHHLKYLLLGFNCFLTLLGVALLSISIWIRVDPEFWEYETTLAVDNFRAVCVMFIVASLLILLIGFLGCFGAATERRWLLIAYITIFGLLFLLQLAALIMMWSAPYSKTITRELEKQIVKQIEARDYDDSSRNFMDFLQNHLECCGATSQKDYKEATPNSCSSETTGTIYPQGCASKMLAYLRTKAGIVGGLALPILLIQLLALLAAGCLIRSLETESRYFM</sequence>
<proteinExistence type="predicted"/>
<reference evidence="7 8" key="1">
    <citation type="submission" date="2021-06" db="EMBL/GenBank/DDBJ databases">
        <title>Caerostris extrusa draft genome.</title>
        <authorList>
            <person name="Kono N."/>
            <person name="Arakawa K."/>
        </authorList>
    </citation>
    <scope>NUCLEOTIDE SEQUENCE [LARGE SCALE GENOMIC DNA]</scope>
</reference>
<evidence type="ECO:0000313" key="7">
    <source>
        <dbReference type="EMBL" id="GIY91318.1"/>
    </source>
</evidence>
<evidence type="ECO:0000256" key="3">
    <source>
        <dbReference type="ARBA" id="ARBA00022989"/>
    </source>
</evidence>
<comment type="subcellular location">
    <subcellularLocation>
        <location evidence="1">Membrane</location>
        <topology evidence="1">Multi-pass membrane protein</topology>
    </subcellularLocation>
</comment>
<dbReference type="SUPFAM" id="SSF48652">
    <property type="entry name" value="Tetraspanin"/>
    <property type="match status" value="1"/>
</dbReference>
<comment type="caution">
    <text evidence="7">The sequence shown here is derived from an EMBL/GenBank/DDBJ whole genome shotgun (WGS) entry which is preliminary data.</text>
</comment>
<evidence type="ECO:0000256" key="5">
    <source>
        <dbReference type="SAM" id="MobiDB-lite"/>
    </source>
</evidence>
<dbReference type="Gene3D" id="1.10.1450.10">
    <property type="entry name" value="Tetraspanin"/>
    <property type="match status" value="1"/>
</dbReference>
<dbReference type="Proteomes" id="UP001054945">
    <property type="component" value="Unassembled WGS sequence"/>
</dbReference>
<feature type="transmembrane region" description="Helical" evidence="6">
    <location>
        <begin position="141"/>
        <end position="165"/>
    </location>
</feature>
<feature type="transmembrane region" description="Helical" evidence="6">
    <location>
        <begin position="67"/>
        <end position="90"/>
    </location>
</feature>
<evidence type="ECO:0000256" key="2">
    <source>
        <dbReference type="ARBA" id="ARBA00022692"/>
    </source>
</evidence>
<evidence type="ECO:0000313" key="8">
    <source>
        <dbReference type="Proteomes" id="UP001054945"/>
    </source>
</evidence>
<dbReference type="EMBL" id="BPLR01017403">
    <property type="protein sequence ID" value="GIY91318.1"/>
    <property type="molecule type" value="Genomic_DNA"/>
</dbReference>
<feature type="compositionally biased region" description="Acidic residues" evidence="5">
    <location>
        <begin position="10"/>
        <end position="19"/>
    </location>
</feature>
<feature type="region of interest" description="Disordered" evidence="5">
    <location>
        <begin position="1"/>
        <end position="32"/>
    </location>
</feature>
<dbReference type="GO" id="GO:0005886">
    <property type="term" value="C:plasma membrane"/>
    <property type="evidence" value="ECO:0007669"/>
    <property type="project" value="TreeGrafter"/>
</dbReference>
<keyword evidence="4 6" id="KW-0472">Membrane</keyword>
<feature type="transmembrane region" description="Helical" evidence="6">
    <location>
        <begin position="110"/>
        <end position="134"/>
    </location>
</feature>
<evidence type="ECO:0000256" key="4">
    <source>
        <dbReference type="ARBA" id="ARBA00023136"/>
    </source>
</evidence>